<dbReference type="STRING" id="1123014.SAMN02745746_00200"/>
<evidence type="ECO:0000256" key="2">
    <source>
        <dbReference type="ARBA" id="ARBA00034247"/>
    </source>
</evidence>
<dbReference type="NCBIfam" id="NF038266">
    <property type="entry name" value="diguan_SiaD"/>
    <property type="match status" value="1"/>
</dbReference>
<dbReference type="InterPro" id="IPR043128">
    <property type="entry name" value="Rev_trsase/Diguanyl_cyclase"/>
</dbReference>
<dbReference type="AlphaFoldDB" id="A0A1Y6BAW7"/>
<dbReference type="CDD" id="cd01949">
    <property type="entry name" value="GGDEF"/>
    <property type="match status" value="1"/>
</dbReference>
<organism evidence="4 5">
    <name type="scientific">Pseudogulbenkiania subflava DSM 22618</name>
    <dbReference type="NCBI Taxonomy" id="1123014"/>
    <lineage>
        <taxon>Bacteria</taxon>
        <taxon>Pseudomonadati</taxon>
        <taxon>Pseudomonadota</taxon>
        <taxon>Betaproteobacteria</taxon>
        <taxon>Neisseriales</taxon>
        <taxon>Chromobacteriaceae</taxon>
        <taxon>Pseudogulbenkiania</taxon>
    </lineage>
</organism>
<dbReference type="EC" id="2.7.7.65" evidence="1"/>
<evidence type="ECO:0000259" key="3">
    <source>
        <dbReference type="PROSITE" id="PS50887"/>
    </source>
</evidence>
<dbReference type="InterPro" id="IPR029787">
    <property type="entry name" value="Nucleotide_cyclase"/>
</dbReference>
<evidence type="ECO:0000313" key="4">
    <source>
        <dbReference type="EMBL" id="SME93784.1"/>
    </source>
</evidence>
<dbReference type="InterPro" id="IPR050469">
    <property type="entry name" value="Diguanylate_Cyclase"/>
</dbReference>
<dbReference type="Proteomes" id="UP000192920">
    <property type="component" value="Unassembled WGS sequence"/>
</dbReference>
<protein>
    <recommendedName>
        <fullName evidence="1">diguanylate cyclase</fullName>
        <ecNumber evidence="1">2.7.7.65</ecNumber>
    </recommendedName>
</protein>
<dbReference type="InterPro" id="IPR000160">
    <property type="entry name" value="GGDEF_dom"/>
</dbReference>
<dbReference type="Gene3D" id="3.30.70.270">
    <property type="match status" value="1"/>
</dbReference>
<dbReference type="NCBIfam" id="TIGR00254">
    <property type="entry name" value="GGDEF"/>
    <property type="match status" value="1"/>
</dbReference>
<proteinExistence type="predicted"/>
<dbReference type="GO" id="GO:0043709">
    <property type="term" value="P:cell adhesion involved in single-species biofilm formation"/>
    <property type="evidence" value="ECO:0007669"/>
    <property type="project" value="TreeGrafter"/>
</dbReference>
<dbReference type="SUPFAM" id="SSF55073">
    <property type="entry name" value="Nucleotide cyclase"/>
    <property type="match status" value="1"/>
</dbReference>
<dbReference type="GO" id="GO:1902201">
    <property type="term" value="P:negative regulation of bacterial-type flagellum-dependent cell motility"/>
    <property type="evidence" value="ECO:0007669"/>
    <property type="project" value="TreeGrafter"/>
</dbReference>
<name>A0A1Y6BAW7_9NEIS</name>
<dbReference type="PANTHER" id="PTHR45138:SF9">
    <property type="entry name" value="DIGUANYLATE CYCLASE DGCM-RELATED"/>
    <property type="match status" value="1"/>
</dbReference>
<dbReference type="EMBL" id="FXAG01000001">
    <property type="protein sequence ID" value="SME93784.1"/>
    <property type="molecule type" value="Genomic_DNA"/>
</dbReference>
<dbReference type="GO" id="GO:0052621">
    <property type="term" value="F:diguanylate cyclase activity"/>
    <property type="evidence" value="ECO:0007669"/>
    <property type="project" value="UniProtKB-EC"/>
</dbReference>
<evidence type="ECO:0000256" key="1">
    <source>
        <dbReference type="ARBA" id="ARBA00012528"/>
    </source>
</evidence>
<dbReference type="FunFam" id="3.30.70.270:FF:000001">
    <property type="entry name" value="Diguanylate cyclase domain protein"/>
    <property type="match status" value="1"/>
</dbReference>
<evidence type="ECO:0000313" key="5">
    <source>
        <dbReference type="Proteomes" id="UP000192920"/>
    </source>
</evidence>
<dbReference type="RefSeq" id="WP_085274589.1">
    <property type="nucleotide sequence ID" value="NZ_FXAG01000001.1"/>
</dbReference>
<comment type="catalytic activity">
    <reaction evidence="2">
        <text>2 GTP = 3',3'-c-di-GMP + 2 diphosphate</text>
        <dbReference type="Rhea" id="RHEA:24898"/>
        <dbReference type="ChEBI" id="CHEBI:33019"/>
        <dbReference type="ChEBI" id="CHEBI:37565"/>
        <dbReference type="ChEBI" id="CHEBI:58805"/>
        <dbReference type="EC" id="2.7.7.65"/>
    </reaction>
</comment>
<dbReference type="Pfam" id="PF00990">
    <property type="entry name" value="GGDEF"/>
    <property type="match status" value="1"/>
</dbReference>
<dbReference type="SMART" id="SM00267">
    <property type="entry name" value="GGDEF"/>
    <property type="match status" value="1"/>
</dbReference>
<accession>A0A1Y6BAW7</accession>
<dbReference type="PANTHER" id="PTHR45138">
    <property type="entry name" value="REGULATORY COMPONENTS OF SENSORY TRANSDUCTION SYSTEM"/>
    <property type="match status" value="1"/>
</dbReference>
<keyword evidence="5" id="KW-1185">Reference proteome</keyword>
<gene>
    <name evidence="4" type="ORF">SAMN02745746_00200</name>
</gene>
<reference evidence="5" key="1">
    <citation type="submission" date="2017-04" db="EMBL/GenBank/DDBJ databases">
        <authorList>
            <person name="Varghese N."/>
            <person name="Submissions S."/>
        </authorList>
    </citation>
    <scope>NUCLEOTIDE SEQUENCE [LARGE SCALE GENOMIC DNA]</scope>
    <source>
        <strain evidence="5">DSM 22618</strain>
    </source>
</reference>
<dbReference type="PROSITE" id="PS50887">
    <property type="entry name" value="GGDEF"/>
    <property type="match status" value="1"/>
</dbReference>
<feature type="domain" description="GGDEF" evidence="3">
    <location>
        <begin position="130"/>
        <end position="262"/>
    </location>
</feature>
<sequence length="262" mass="29707">MKQHEELESRIETLLADPAYAGHPLHEALASLFECYREQTRQIERVSRIADRYQDAERDRGLSYAARYQRQLRQVEKIVRISDRYQNMLRDMNQRLHWLSSRDELTGLPNRRHALVRLREELQRLGRSGGQFCLTLADVDHFKSINDGYGHDVGDRVLAAIAHGLSEGVRDYDVCARWGGEEFLLLFPHSSIEEVQSVLGRLRRQVAVQSGELLPAGAAGLTLSFGLTLCRDAAEPLDAILQRADQALYQAKGQGRDCVVIG</sequence>
<dbReference type="GO" id="GO:0005886">
    <property type="term" value="C:plasma membrane"/>
    <property type="evidence" value="ECO:0007669"/>
    <property type="project" value="TreeGrafter"/>
</dbReference>